<dbReference type="InterPro" id="IPR003877">
    <property type="entry name" value="SPRY_dom"/>
</dbReference>
<dbReference type="SUPFAM" id="SSF49899">
    <property type="entry name" value="Concanavalin A-like lectins/glucanases"/>
    <property type="match status" value="1"/>
</dbReference>
<evidence type="ECO:0000313" key="11">
    <source>
        <dbReference type="Ensembl" id="ENSPNYP00000020312.1"/>
    </source>
</evidence>
<proteinExistence type="predicted"/>
<dbReference type="Pfam" id="PF15227">
    <property type="entry name" value="zf-C3HC4_4"/>
    <property type="match status" value="1"/>
</dbReference>
<evidence type="ECO:0000256" key="4">
    <source>
        <dbReference type="ARBA" id="ARBA00022833"/>
    </source>
</evidence>
<dbReference type="GO" id="GO:0005737">
    <property type="term" value="C:cytoplasm"/>
    <property type="evidence" value="ECO:0007669"/>
    <property type="project" value="UniProtKB-ARBA"/>
</dbReference>
<dbReference type="GO" id="GO:0008270">
    <property type="term" value="F:zinc ion binding"/>
    <property type="evidence" value="ECO:0007669"/>
    <property type="project" value="UniProtKB-KW"/>
</dbReference>
<keyword evidence="3 6" id="KW-0863">Zinc-finger</keyword>
<feature type="domain" description="RING-type" evidence="8">
    <location>
        <begin position="15"/>
        <end position="58"/>
    </location>
</feature>
<dbReference type="InterPro" id="IPR001841">
    <property type="entry name" value="Znf_RING"/>
</dbReference>
<feature type="coiled-coil region" evidence="7">
    <location>
        <begin position="262"/>
        <end position="296"/>
    </location>
</feature>
<dbReference type="PANTHER" id="PTHR25465">
    <property type="entry name" value="B-BOX DOMAIN CONTAINING"/>
    <property type="match status" value="1"/>
</dbReference>
<keyword evidence="4" id="KW-0862">Zinc</keyword>
<dbReference type="SMART" id="SM00336">
    <property type="entry name" value="BBOX"/>
    <property type="match status" value="1"/>
</dbReference>
<evidence type="ECO:0000256" key="3">
    <source>
        <dbReference type="ARBA" id="ARBA00022771"/>
    </source>
</evidence>
<evidence type="ECO:0000259" key="8">
    <source>
        <dbReference type="PROSITE" id="PS50089"/>
    </source>
</evidence>
<evidence type="ECO:0000256" key="1">
    <source>
        <dbReference type="ARBA" id="ARBA00022588"/>
    </source>
</evidence>
<dbReference type="GeneTree" id="ENSGT01150000286950"/>
<dbReference type="PROSITE" id="PS50188">
    <property type="entry name" value="B302_SPRY"/>
    <property type="match status" value="1"/>
</dbReference>
<dbReference type="GO" id="GO:0045087">
    <property type="term" value="P:innate immune response"/>
    <property type="evidence" value="ECO:0007669"/>
    <property type="project" value="UniProtKB-KW"/>
</dbReference>
<dbReference type="CDD" id="cd19769">
    <property type="entry name" value="Bbox2_TRIM16-like"/>
    <property type="match status" value="1"/>
</dbReference>
<dbReference type="Pfam" id="PF13765">
    <property type="entry name" value="PRY"/>
    <property type="match status" value="1"/>
</dbReference>
<dbReference type="Pfam" id="PF00643">
    <property type="entry name" value="zf-B_box"/>
    <property type="match status" value="1"/>
</dbReference>
<dbReference type="Ensembl" id="ENSPNYT00000020811.1">
    <property type="protein sequence ID" value="ENSPNYP00000020312.1"/>
    <property type="gene ID" value="ENSPNYG00000015377.1"/>
</dbReference>
<evidence type="ECO:0000256" key="5">
    <source>
        <dbReference type="ARBA" id="ARBA00022859"/>
    </source>
</evidence>
<evidence type="ECO:0000259" key="9">
    <source>
        <dbReference type="PROSITE" id="PS50119"/>
    </source>
</evidence>
<keyword evidence="2" id="KW-0479">Metal-binding</keyword>
<evidence type="ECO:0000256" key="7">
    <source>
        <dbReference type="SAM" id="Coils"/>
    </source>
</evidence>
<feature type="domain" description="B30.2/SPRY" evidence="10">
    <location>
        <begin position="367"/>
        <end position="553"/>
    </location>
</feature>
<dbReference type="CDD" id="cd16040">
    <property type="entry name" value="SPRY_PRY_SNTX"/>
    <property type="match status" value="1"/>
</dbReference>
<dbReference type="InterPro" id="IPR013320">
    <property type="entry name" value="ConA-like_dom_sf"/>
</dbReference>
<dbReference type="InterPro" id="IPR003879">
    <property type="entry name" value="Butyrophylin_SPRY"/>
</dbReference>
<dbReference type="SMART" id="SM00184">
    <property type="entry name" value="RING"/>
    <property type="match status" value="1"/>
</dbReference>
<evidence type="ECO:0000259" key="10">
    <source>
        <dbReference type="PROSITE" id="PS50188"/>
    </source>
</evidence>
<dbReference type="PRINTS" id="PR01407">
    <property type="entry name" value="BUTYPHLNCDUF"/>
</dbReference>
<dbReference type="InterPro" id="IPR017907">
    <property type="entry name" value="Znf_RING_CS"/>
</dbReference>
<protein>
    <recommendedName>
        <fullName evidence="12">Tripartite motif-containing protein 16-like</fullName>
    </recommendedName>
</protein>
<accession>A0A3B4GBK5</accession>
<dbReference type="PROSITE" id="PS50119">
    <property type="entry name" value="ZF_BBOX"/>
    <property type="match status" value="1"/>
</dbReference>
<dbReference type="InterPro" id="IPR006574">
    <property type="entry name" value="PRY"/>
</dbReference>
<dbReference type="PROSITE" id="PS00518">
    <property type="entry name" value="ZF_RING_1"/>
    <property type="match status" value="1"/>
</dbReference>
<feature type="domain" description="B box-type" evidence="9">
    <location>
        <begin position="149"/>
        <end position="189"/>
    </location>
</feature>
<sequence length="553" mass="63245">MAQRENQVNRDKLCCSICLDLLKDPVTIPCGHSYCMNCVKSYWDEEDQKETHSCPQCRQAFTPRPALVRNTVIADLVEETKKTGLQAAKADLCHAEHEDVSCDFCTETKLKAVKSCLQCLVSYCEQHLQPHYEAAALKKHKLVDPSQKLQEIMCPRHNEVMKIFCRTDQQCICYLCSMDEHKGHDTVPASTERKEKQRELEVSQQNIQQRIKEKEKDVKVLQQEVEAINQSADKAVRDNEKVFEDLVSLIKKRSSNLKQQIRSKQKNELNRVGELQEKLQQELAELKRKGTELEQLSCTQDHIHFLHSYPLLSSLSESTNSPSINIHSPCYFDEVTAAVSEVRKKLENTIKLEWTKISLKVTSAEFLLLPEPEPKTRADFLQYSRQITLDLNTAHPQLILSEGNRVARLTIKKQLYPDHPDRFTQRQQVLSRESLTGRCYWEVEMGPASATVAVTYKDISRKGDESEFGCNDRSWALENSVEFIHNSMSNTISGPRSARIGVYLDHSAGVLSFYWISNTMTLLHRVQTTFSQPLYAGLSVYGCGNSLKLCELK</sequence>
<dbReference type="Gene3D" id="3.30.40.10">
    <property type="entry name" value="Zinc/RING finger domain, C3HC4 (zinc finger)"/>
    <property type="match status" value="1"/>
</dbReference>
<dbReference type="InterPro" id="IPR051051">
    <property type="entry name" value="E3_ubiq-ligase_TRIM/RNF"/>
</dbReference>
<keyword evidence="1" id="KW-0399">Innate immunity</keyword>
<dbReference type="SUPFAM" id="SSF57845">
    <property type="entry name" value="B-box zinc-binding domain"/>
    <property type="match status" value="1"/>
</dbReference>
<dbReference type="Pfam" id="PF25600">
    <property type="entry name" value="TRIM_CC"/>
    <property type="match status" value="1"/>
</dbReference>
<dbReference type="SMART" id="SM00589">
    <property type="entry name" value="PRY"/>
    <property type="match status" value="1"/>
</dbReference>
<evidence type="ECO:0000256" key="2">
    <source>
        <dbReference type="ARBA" id="ARBA00022723"/>
    </source>
</evidence>
<reference evidence="11" key="1">
    <citation type="submission" date="2023-09" db="UniProtKB">
        <authorList>
            <consortium name="Ensembl"/>
        </authorList>
    </citation>
    <scope>IDENTIFICATION</scope>
</reference>
<keyword evidence="5" id="KW-0391">Immunity</keyword>
<evidence type="ECO:0000256" key="6">
    <source>
        <dbReference type="PROSITE-ProRule" id="PRU00024"/>
    </source>
</evidence>
<feature type="coiled-coil region" evidence="7">
    <location>
        <begin position="193"/>
        <end position="238"/>
    </location>
</feature>
<dbReference type="Pfam" id="PF00622">
    <property type="entry name" value="SPRY"/>
    <property type="match status" value="1"/>
</dbReference>
<keyword evidence="7" id="KW-0175">Coiled coil</keyword>
<dbReference type="STRING" id="303518.ENSPNYP00000020312"/>
<evidence type="ECO:0008006" key="12">
    <source>
        <dbReference type="Google" id="ProtNLM"/>
    </source>
</evidence>
<organism evidence="11">
    <name type="scientific">Pundamilia nyererei</name>
    <dbReference type="NCBI Taxonomy" id="303518"/>
    <lineage>
        <taxon>Eukaryota</taxon>
        <taxon>Metazoa</taxon>
        <taxon>Chordata</taxon>
        <taxon>Craniata</taxon>
        <taxon>Vertebrata</taxon>
        <taxon>Euteleostomi</taxon>
        <taxon>Actinopterygii</taxon>
        <taxon>Neopterygii</taxon>
        <taxon>Teleostei</taxon>
        <taxon>Neoteleostei</taxon>
        <taxon>Acanthomorphata</taxon>
        <taxon>Ovalentaria</taxon>
        <taxon>Cichlomorphae</taxon>
        <taxon>Cichliformes</taxon>
        <taxon>Cichlidae</taxon>
        <taxon>African cichlids</taxon>
        <taxon>Pseudocrenilabrinae</taxon>
        <taxon>Haplochromini</taxon>
        <taxon>Pundamilia</taxon>
    </lineage>
</organism>
<dbReference type="PROSITE" id="PS50089">
    <property type="entry name" value="ZF_RING_2"/>
    <property type="match status" value="1"/>
</dbReference>
<dbReference type="CDD" id="cd19802">
    <property type="entry name" value="Bbox1_TRIM8-like"/>
    <property type="match status" value="1"/>
</dbReference>
<dbReference type="SUPFAM" id="SSF57850">
    <property type="entry name" value="RING/U-box"/>
    <property type="match status" value="1"/>
</dbReference>
<dbReference type="SMART" id="SM00449">
    <property type="entry name" value="SPRY"/>
    <property type="match status" value="1"/>
</dbReference>
<dbReference type="Gene3D" id="4.10.830.40">
    <property type="match status" value="1"/>
</dbReference>
<dbReference type="Gene3D" id="2.60.120.920">
    <property type="match status" value="1"/>
</dbReference>
<dbReference type="PANTHER" id="PTHR25465:SF5">
    <property type="entry name" value="E3 UBIQUITIN_ISG15 LIGASE TRIM25-RELATED"/>
    <property type="match status" value="1"/>
</dbReference>
<dbReference type="AlphaFoldDB" id="A0A3B4GBK5"/>
<dbReference type="InterPro" id="IPR000315">
    <property type="entry name" value="Znf_B-box"/>
</dbReference>
<dbReference type="InterPro" id="IPR058030">
    <property type="entry name" value="TRIM8/14/16/25/29/45/65_CC"/>
</dbReference>
<dbReference type="InterPro" id="IPR001870">
    <property type="entry name" value="B30.2/SPRY"/>
</dbReference>
<name>A0A3B4GBK5_9CICH</name>
<dbReference type="InterPro" id="IPR043136">
    <property type="entry name" value="B30.2/SPRY_sf"/>
</dbReference>
<dbReference type="Gene3D" id="3.30.160.60">
    <property type="entry name" value="Classic Zinc Finger"/>
    <property type="match status" value="1"/>
</dbReference>
<dbReference type="InterPro" id="IPR013083">
    <property type="entry name" value="Znf_RING/FYVE/PHD"/>
</dbReference>